<dbReference type="EMBL" id="ADCY02000035">
    <property type="protein sequence ID" value="EJZ50211.1"/>
    <property type="molecule type" value="Genomic_DNA"/>
</dbReference>
<dbReference type="STRING" id="641147.HMPREF9021_02339"/>
<reference evidence="3 4" key="1">
    <citation type="submission" date="2010-03" db="EMBL/GenBank/DDBJ databases">
        <authorList>
            <consortium name="The Broad Institute Genome Sequencing Platform"/>
            <person name="Ward D."/>
            <person name="Earl A."/>
            <person name="Feldgarden M."/>
            <person name="Gevers D."/>
            <person name="Young S."/>
            <person name="Zeng Q."/>
            <person name="Koehrsen M."/>
            <person name="Alvarado L."/>
            <person name="Berlin A.M."/>
            <person name="Borenstein D."/>
            <person name="Chapman S.B."/>
            <person name="Chen Z."/>
            <person name="Engels R."/>
            <person name="Freedman E."/>
            <person name="Gellesch M."/>
            <person name="Goldberg J."/>
            <person name="Griggs A."/>
            <person name="Gujja S."/>
            <person name="Heilman E.R."/>
            <person name="Heiman D.I."/>
            <person name="Hepburn T.A."/>
            <person name="Howarth C."/>
            <person name="Jen D."/>
            <person name="Larson L."/>
            <person name="Mehta T."/>
            <person name="Park D."/>
            <person name="Pearson M."/>
            <person name="Richards J."/>
            <person name="Roberts A."/>
            <person name="Saif S."/>
            <person name="Shea T.D."/>
            <person name="Shenoy N."/>
            <person name="Sisk P."/>
            <person name="Stolte C."/>
            <person name="Sykes S.N."/>
            <person name="Walk T."/>
            <person name="White J."/>
            <person name="Yandava C."/>
            <person name="Izard J."/>
            <person name="Baranova O.V."/>
            <person name="Blanton J.M."/>
            <person name="Tanner A.C."/>
            <person name="Dewhirst F."/>
            <person name="Haas B."/>
            <person name="Nusbaum C."/>
            <person name="Birren B."/>
        </authorList>
    </citation>
    <scope>NUCLEOTIDE SEQUENCE [LARGE SCALE GENOMIC DNA]</scope>
    <source>
        <strain evidence="3 4">ATCC 29453</strain>
    </source>
</reference>
<dbReference type="HOGENOM" id="CLU_062999_3_1_4"/>
<reference evidence="3 4" key="2">
    <citation type="submission" date="2011-10" db="EMBL/GenBank/DDBJ databases">
        <title>The Genome Sequence of Simonsiella muelleri ATCC 29453.</title>
        <authorList>
            <consortium name="The Broad Institute Genome Sequencing Platform"/>
            <consortium name="The Broad Institute Genome Sequencing Center for Infectious Disease"/>
            <person name="Earl A."/>
            <person name="Ward D."/>
            <person name="Feldgarden M."/>
            <person name="Gevers D."/>
            <person name="Izard J."/>
            <person name="Baranova O.V."/>
            <person name="Blanton J.M."/>
            <person name="Tanner A.C."/>
            <person name="Dewhirst F."/>
            <person name="Young S.K."/>
            <person name="Zeng Q."/>
            <person name="Gargeya S."/>
            <person name="Fitzgerald M."/>
            <person name="Haas B."/>
            <person name="Abouelleil A."/>
            <person name="Alvarado L."/>
            <person name="Arachchi H.M."/>
            <person name="Berlin A."/>
            <person name="Brown A."/>
            <person name="Chapman S.B."/>
            <person name="Chen Z."/>
            <person name="Dunbar C."/>
            <person name="Freedman E."/>
            <person name="Gearin G."/>
            <person name="Goldberg J."/>
            <person name="Griggs A."/>
            <person name="Gujja S."/>
            <person name="Heiman D."/>
            <person name="Howarth C."/>
            <person name="Larson L."/>
            <person name="Lui A."/>
            <person name="MacDonald P.J.P."/>
            <person name="Montmayeur A."/>
            <person name="Murphy C."/>
            <person name="Neiman D."/>
            <person name="Pearson M."/>
            <person name="Priest M."/>
            <person name="Roberts A."/>
            <person name="Saif S."/>
            <person name="Shea T."/>
            <person name="Shenoy N."/>
            <person name="Sisk P."/>
            <person name="Stolte C."/>
            <person name="Sykes S."/>
            <person name="Wortman J."/>
            <person name="Nusbaum C."/>
            <person name="Birren B."/>
        </authorList>
    </citation>
    <scope>NUCLEOTIDE SEQUENCE [LARGE SCALE GENOMIC DNA]</scope>
    <source>
        <strain evidence="3 4">ATCC 29453</strain>
    </source>
</reference>
<dbReference type="Proteomes" id="UP000017813">
    <property type="component" value="Unassembled WGS sequence"/>
</dbReference>
<accession>U6Q3U8</accession>
<protein>
    <recommendedName>
        <fullName evidence="1">IstB-like ATP-binding domain-containing protein</fullName>
    </recommendedName>
</protein>
<dbReference type="RefSeq" id="WP_002642195.1">
    <property type="nucleotide sequence ID" value="NZ_CP019448.1"/>
</dbReference>
<dbReference type="AlphaFoldDB" id="U6Q3U8"/>
<evidence type="ECO:0000313" key="2">
    <source>
        <dbReference type="EMBL" id="EFG29828.1"/>
    </source>
</evidence>
<dbReference type="KEGG" id="smur:BWP33_08425"/>
<dbReference type="SUPFAM" id="SSF52540">
    <property type="entry name" value="P-loop containing nucleoside triphosphate hydrolases"/>
    <property type="match status" value="1"/>
</dbReference>
<dbReference type="Gene3D" id="3.40.50.300">
    <property type="entry name" value="P-loop containing nucleotide triphosphate hydrolases"/>
    <property type="match status" value="1"/>
</dbReference>
<evidence type="ECO:0000313" key="3">
    <source>
        <dbReference type="EMBL" id="EJZ50211.1"/>
    </source>
</evidence>
<gene>
    <name evidence="2" type="ORF">HMPREF9021_02339</name>
    <name evidence="3" type="ORF">HMPREF9021_02568</name>
</gene>
<dbReference type="PANTHER" id="PTHR30050">
    <property type="entry name" value="CHROMOSOMAL REPLICATION INITIATOR PROTEIN DNAA"/>
    <property type="match status" value="1"/>
</dbReference>
<name>U6Q3U8_9NEIS</name>
<dbReference type="eggNOG" id="COG1484">
    <property type="taxonomic scope" value="Bacteria"/>
</dbReference>
<dbReference type="Pfam" id="PF01695">
    <property type="entry name" value="IstB_IS21"/>
    <property type="match status" value="1"/>
</dbReference>
<feature type="domain" description="IstB-like ATP-binding" evidence="1">
    <location>
        <begin position="130"/>
        <end position="270"/>
    </location>
</feature>
<dbReference type="InterPro" id="IPR027417">
    <property type="entry name" value="P-loop_NTPase"/>
</dbReference>
<evidence type="ECO:0000259" key="1">
    <source>
        <dbReference type="Pfam" id="PF01695"/>
    </source>
</evidence>
<evidence type="ECO:0000313" key="4">
    <source>
        <dbReference type="Proteomes" id="UP000017813"/>
    </source>
</evidence>
<comment type="caution">
    <text evidence="3">The sequence shown here is derived from an EMBL/GenBank/DDBJ whole genome shotgun (WGS) entry which is preliminary data.</text>
</comment>
<dbReference type="GO" id="GO:0006260">
    <property type="term" value="P:DNA replication"/>
    <property type="evidence" value="ECO:0007669"/>
    <property type="project" value="TreeGrafter"/>
</dbReference>
<dbReference type="GO" id="GO:0005524">
    <property type="term" value="F:ATP binding"/>
    <property type="evidence" value="ECO:0007669"/>
    <property type="project" value="InterPro"/>
</dbReference>
<dbReference type="EMBL" id="ADCY02000071">
    <property type="protein sequence ID" value="EFG29828.1"/>
    <property type="molecule type" value="Genomic_DNA"/>
</dbReference>
<dbReference type="KEGG" id="smur:BWP33_07645"/>
<dbReference type="CDD" id="cd00009">
    <property type="entry name" value="AAA"/>
    <property type="match status" value="1"/>
</dbReference>
<dbReference type="InterPro" id="IPR002611">
    <property type="entry name" value="IstB_ATP-bd"/>
</dbReference>
<proteinExistence type="predicted"/>
<keyword evidence="4" id="KW-1185">Reference proteome</keyword>
<dbReference type="KEGG" id="smur:BWP33_07390"/>
<sequence>MEKCSHFVESLVARLAGGSANFTVTDTFTAHCQKHGQYTAKRYQSGRVSPCPTCLKEKKDEEFQEYAEEIKRHNSMQAAKVVREKLAQSVDIPPRFIGKTVANWQPENDAEKAIKKAIVNYGFAIQSGKAGALILHGNKGTGKTHLACALLSMRKAQMGGSVQYATVADLFRKVRESKRFSSTPESELIEEYAKFDLLALDEIGNQRGDDDEKRILFDVLNKRYEKALPTVLVSNLTREKLEEFLGEVLWDRLQENSFIVSFSGKSRRVARNIADGFSD</sequence>
<dbReference type="PANTHER" id="PTHR30050:SF4">
    <property type="entry name" value="ATP-BINDING PROTEIN RV3427C IN INSERTION SEQUENCE-RELATED"/>
    <property type="match status" value="1"/>
</dbReference>
<organism evidence="3 4">
    <name type="scientific">Simonsiella muelleri ATCC 29453</name>
    <dbReference type="NCBI Taxonomy" id="641147"/>
    <lineage>
        <taxon>Bacteria</taxon>
        <taxon>Pseudomonadati</taxon>
        <taxon>Pseudomonadota</taxon>
        <taxon>Betaproteobacteria</taxon>
        <taxon>Neisseriales</taxon>
        <taxon>Neisseriaceae</taxon>
        <taxon>Simonsiella</taxon>
    </lineage>
</organism>